<organism evidence="1 2">
    <name type="scientific">Auriscalpium vulgare</name>
    <dbReference type="NCBI Taxonomy" id="40419"/>
    <lineage>
        <taxon>Eukaryota</taxon>
        <taxon>Fungi</taxon>
        <taxon>Dikarya</taxon>
        <taxon>Basidiomycota</taxon>
        <taxon>Agaricomycotina</taxon>
        <taxon>Agaricomycetes</taxon>
        <taxon>Russulales</taxon>
        <taxon>Auriscalpiaceae</taxon>
        <taxon>Auriscalpium</taxon>
    </lineage>
</organism>
<protein>
    <submittedName>
        <fullName evidence="1">Uncharacterized protein</fullName>
    </submittedName>
</protein>
<name>A0ACB8RFF4_9AGAM</name>
<proteinExistence type="predicted"/>
<feature type="non-terminal residue" evidence="1">
    <location>
        <position position="1"/>
    </location>
</feature>
<evidence type="ECO:0000313" key="1">
    <source>
        <dbReference type="EMBL" id="KAI0042874.1"/>
    </source>
</evidence>
<reference evidence="1" key="1">
    <citation type="submission" date="2021-02" db="EMBL/GenBank/DDBJ databases">
        <authorList>
            <consortium name="DOE Joint Genome Institute"/>
            <person name="Ahrendt S."/>
            <person name="Looney B.P."/>
            <person name="Miyauchi S."/>
            <person name="Morin E."/>
            <person name="Drula E."/>
            <person name="Courty P.E."/>
            <person name="Chicoki N."/>
            <person name="Fauchery L."/>
            <person name="Kohler A."/>
            <person name="Kuo A."/>
            <person name="Labutti K."/>
            <person name="Pangilinan J."/>
            <person name="Lipzen A."/>
            <person name="Riley R."/>
            <person name="Andreopoulos W."/>
            <person name="He G."/>
            <person name="Johnson J."/>
            <person name="Barry K.W."/>
            <person name="Grigoriev I.V."/>
            <person name="Nagy L."/>
            <person name="Hibbett D."/>
            <person name="Henrissat B."/>
            <person name="Matheny P.B."/>
            <person name="Labbe J."/>
            <person name="Martin F."/>
        </authorList>
    </citation>
    <scope>NUCLEOTIDE SEQUENCE</scope>
    <source>
        <strain evidence="1">FP105234-sp</strain>
    </source>
</reference>
<gene>
    <name evidence="1" type="ORF">FA95DRAFT_1458901</name>
</gene>
<dbReference type="EMBL" id="MU276044">
    <property type="protein sequence ID" value="KAI0042874.1"/>
    <property type="molecule type" value="Genomic_DNA"/>
</dbReference>
<feature type="non-terminal residue" evidence="1">
    <location>
        <position position="376"/>
    </location>
</feature>
<evidence type="ECO:0000313" key="2">
    <source>
        <dbReference type="Proteomes" id="UP000814033"/>
    </source>
</evidence>
<dbReference type="Proteomes" id="UP000814033">
    <property type="component" value="Unassembled WGS sequence"/>
</dbReference>
<keyword evidence="2" id="KW-1185">Reference proteome</keyword>
<accession>A0ACB8RFF4</accession>
<sequence length="376" mass="41938">VMFVPPLCEQRRAWVLDILQREGVASVLDVGCGEGALLDCLSHPAPWLAHTPATPAAPLPAAAKFEFAHVRTLHGLDISADDLEEAIEATRPPDVKGWAQHTRWEALDARVWEGGLEVPNSAFDGVECIVAMEVIEHLPPSVLPYFAPTLLGHYQPDLLLLTTPSYDFNPLFNPPDDPAPWGFPDPTQRTTRVFRHDDHKFEWTVAECTEWCARAADDWGYDVQMGGVGHNAERDPWGRGEGLKASQVVLFRRKEGAEWAERRRTRAAKFVKTDGAAHILRATHLSTPHPSAGKPAARELIAGAVAELMREWEEARVVVTELWREDRVAALCGGWVEVLVDALDQAEMLVLRRDGKYVDDWAVELVGALPRRQKTW</sequence>
<comment type="caution">
    <text evidence="1">The sequence shown here is derived from an EMBL/GenBank/DDBJ whole genome shotgun (WGS) entry which is preliminary data.</text>
</comment>
<reference evidence="1" key="2">
    <citation type="journal article" date="2022" name="New Phytol.">
        <title>Evolutionary transition to the ectomycorrhizal habit in the genomes of a hyperdiverse lineage of mushroom-forming fungi.</title>
        <authorList>
            <person name="Looney B."/>
            <person name="Miyauchi S."/>
            <person name="Morin E."/>
            <person name="Drula E."/>
            <person name="Courty P.E."/>
            <person name="Kohler A."/>
            <person name="Kuo A."/>
            <person name="LaButti K."/>
            <person name="Pangilinan J."/>
            <person name="Lipzen A."/>
            <person name="Riley R."/>
            <person name="Andreopoulos W."/>
            <person name="He G."/>
            <person name="Johnson J."/>
            <person name="Nolan M."/>
            <person name="Tritt A."/>
            <person name="Barry K.W."/>
            <person name="Grigoriev I.V."/>
            <person name="Nagy L.G."/>
            <person name="Hibbett D."/>
            <person name="Henrissat B."/>
            <person name="Matheny P.B."/>
            <person name="Labbe J."/>
            <person name="Martin F.M."/>
        </authorList>
    </citation>
    <scope>NUCLEOTIDE SEQUENCE</scope>
    <source>
        <strain evidence="1">FP105234-sp</strain>
    </source>
</reference>